<organism evidence="2 3">
    <name type="scientific">Zostera marina</name>
    <name type="common">Eelgrass</name>
    <dbReference type="NCBI Taxonomy" id="29655"/>
    <lineage>
        <taxon>Eukaryota</taxon>
        <taxon>Viridiplantae</taxon>
        <taxon>Streptophyta</taxon>
        <taxon>Embryophyta</taxon>
        <taxon>Tracheophyta</taxon>
        <taxon>Spermatophyta</taxon>
        <taxon>Magnoliopsida</taxon>
        <taxon>Liliopsida</taxon>
        <taxon>Zosteraceae</taxon>
        <taxon>Zostera</taxon>
    </lineage>
</organism>
<dbReference type="PANTHER" id="PTHR44067">
    <property type="entry name" value="S-ADENOSYL-L-METHIONINE-DEPENDENT METHYLTRANSFERASE SUPERFAMILY PROTEIN-RELATED"/>
    <property type="match status" value="1"/>
</dbReference>
<name>A0A0K9PL75_ZOSMR</name>
<dbReference type="OMA" id="RWPPGAK"/>
<sequence length="390" mass="42038">MKKGRMGGGGGGFGGVGGGGIGMWVNLLLLLAMVGANLLSLYHLSTKTKSTQINNPPHLTSTDIPDHLLAQLSTIRSSITHLTNLRPSIVTSSPSTSSELLLYSKISPIATACHHHPDLLHRYMNYTPFKPCPSLSPPDLAEILILHGCHPLPRRRCFSPTAAASSSRNDGYFPSTLPDSAVVWKSGCKSFSCIHAAGFDMKAESTKFLPQSSQNNLDLSIAQLGRISGVGPIRLALDVGGGTGTFAARMKLDLNATVLTTTMNLGGLPNNEAAALRGVVPLHVPLQQRFPVHDGVVDLVRCGHAVNRWIPTVTLEFLLYDVDRILRSAGLLWMDHFRCKGSDLDGVYKKMINKLGYRVLKWTVGSKSSDEKKVDGDVYLTALLQKHAGS</sequence>
<dbReference type="GO" id="GO:0008168">
    <property type="term" value="F:methyltransferase activity"/>
    <property type="evidence" value="ECO:0007669"/>
    <property type="project" value="UniProtKB-KW"/>
</dbReference>
<dbReference type="EMBL" id="LFYR01000756">
    <property type="protein sequence ID" value="KMZ69699.1"/>
    <property type="molecule type" value="Genomic_DNA"/>
</dbReference>
<gene>
    <name evidence="2" type="ORF">ZOSMA_209G00340</name>
</gene>
<feature type="transmembrane region" description="Helical" evidence="1">
    <location>
        <begin position="21"/>
        <end position="44"/>
    </location>
</feature>
<dbReference type="OrthoDB" id="2014981at2759"/>
<accession>A0A0K9PL75</accession>
<dbReference type="InterPro" id="IPR053223">
    <property type="entry name" value="Prob_Methyltransferase"/>
</dbReference>
<keyword evidence="1" id="KW-1133">Transmembrane helix</keyword>
<dbReference type="InterPro" id="IPR029063">
    <property type="entry name" value="SAM-dependent_MTases_sf"/>
</dbReference>
<dbReference type="AlphaFoldDB" id="A0A0K9PL75"/>
<dbReference type="GO" id="GO:0032259">
    <property type="term" value="P:methylation"/>
    <property type="evidence" value="ECO:0007669"/>
    <property type="project" value="UniProtKB-KW"/>
</dbReference>
<dbReference type="Proteomes" id="UP000036987">
    <property type="component" value="Unassembled WGS sequence"/>
</dbReference>
<reference evidence="3" key="1">
    <citation type="journal article" date="2016" name="Nature">
        <title>The genome of the seagrass Zostera marina reveals angiosperm adaptation to the sea.</title>
        <authorList>
            <person name="Olsen J.L."/>
            <person name="Rouze P."/>
            <person name="Verhelst B."/>
            <person name="Lin Y.-C."/>
            <person name="Bayer T."/>
            <person name="Collen J."/>
            <person name="Dattolo E."/>
            <person name="De Paoli E."/>
            <person name="Dittami S."/>
            <person name="Maumus F."/>
            <person name="Michel G."/>
            <person name="Kersting A."/>
            <person name="Lauritano C."/>
            <person name="Lohaus R."/>
            <person name="Toepel M."/>
            <person name="Tonon T."/>
            <person name="Vanneste K."/>
            <person name="Amirebrahimi M."/>
            <person name="Brakel J."/>
            <person name="Bostroem C."/>
            <person name="Chovatia M."/>
            <person name="Grimwood J."/>
            <person name="Jenkins J.W."/>
            <person name="Jueterbock A."/>
            <person name="Mraz A."/>
            <person name="Stam W.T."/>
            <person name="Tice H."/>
            <person name="Bornberg-Bauer E."/>
            <person name="Green P.J."/>
            <person name="Pearson G.A."/>
            <person name="Procaccini G."/>
            <person name="Duarte C.M."/>
            <person name="Schmutz J."/>
            <person name="Reusch T.B.H."/>
            <person name="Van de Peer Y."/>
        </authorList>
    </citation>
    <scope>NUCLEOTIDE SEQUENCE [LARGE SCALE GENOMIC DNA]</scope>
    <source>
        <strain evidence="3">cv. Finnish</strain>
    </source>
</reference>
<comment type="caution">
    <text evidence="2">The sequence shown here is derived from an EMBL/GenBank/DDBJ whole genome shotgun (WGS) entry which is preliminary data.</text>
</comment>
<keyword evidence="3" id="KW-1185">Reference proteome</keyword>
<evidence type="ECO:0000256" key="1">
    <source>
        <dbReference type="SAM" id="Phobius"/>
    </source>
</evidence>
<evidence type="ECO:0000313" key="3">
    <source>
        <dbReference type="Proteomes" id="UP000036987"/>
    </source>
</evidence>
<keyword evidence="2" id="KW-0489">Methyltransferase</keyword>
<proteinExistence type="predicted"/>
<protein>
    <submittedName>
        <fullName evidence="2">S-adenosyl-L-methionine-dependent methyltransferases superfamilyprotein</fullName>
    </submittedName>
</protein>
<dbReference type="PANTHER" id="PTHR44067:SF5">
    <property type="entry name" value="EXPRESSED PROTEIN"/>
    <property type="match status" value="1"/>
</dbReference>
<keyword evidence="2" id="KW-0808">Transferase</keyword>
<dbReference type="SUPFAM" id="SSF53335">
    <property type="entry name" value="S-adenosyl-L-methionine-dependent methyltransferases"/>
    <property type="match status" value="1"/>
</dbReference>
<keyword evidence="1" id="KW-0812">Transmembrane</keyword>
<keyword evidence="1" id="KW-0472">Membrane</keyword>
<dbReference type="Gene3D" id="3.40.50.150">
    <property type="entry name" value="Vaccinia Virus protein VP39"/>
    <property type="match status" value="1"/>
</dbReference>
<evidence type="ECO:0000313" key="2">
    <source>
        <dbReference type="EMBL" id="KMZ69699.1"/>
    </source>
</evidence>